<dbReference type="RefSeq" id="WP_124297781.1">
    <property type="nucleotide sequence ID" value="NZ_BDEV01000131.1"/>
</dbReference>
<gene>
    <name evidence="3" type="ORF">NBRC3278_2997</name>
</gene>
<comment type="caution">
    <text evidence="3">The sequence shown here is derived from an EMBL/GenBank/DDBJ whole genome shotgun (WGS) entry which is preliminary data.</text>
</comment>
<reference evidence="3 4" key="1">
    <citation type="submission" date="2016-06" db="EMBL/GenBank/DDBJ databases">
        <title>Acetobacter pasteurianus NBRC 3278 whole genome sequencing project.</title>
        <authorList>
            <person name="Matsutani M."/>
            <person name="Shiwa Y."/>
            <person name="Okamoto-Kainuma A."/>
            <person name="Ishikawa M."/>
            <person name="Koizumi Y."/>
            <person name="Yoshikawa H."/>
            <person name="Yakushi T."/>
            <person name="Matsushita K."/>
        </authorList>
    </citation>
    <scope>NUCLEOTIDE SEQUENCE [LARGE SCALE GENOMIC DNA]</scope>
    <source>
        <strain evidence="3 4">NBRC 3278</strain>
    </source>
</reference>
<proteinExistence type="predicted"/>
<dbReference type="InterPro" id="IPR006528">
    <property type="entry name" value="Phage_head_morphogenesis_dom"/>
</dbReference>
<sequence length="283" mass="32377">MKALKTRRLIYSQLNEDDYRRRMLRLIRQMHTEVSAEISSMYAPFIASLQRERLAANDADIVGMFVGLFRSARNKWRMMFGMPSEKMARDFVKANQASAKRQMKATVRQISVGAQEESPPEYTAKPEPTPKSRFRAESALPPGRVSVNAMVQANVSLIQSIPEKYLDEVEYLVMQCVQNGSDMRTLTEELQHRYGLTKKRAAFIARDQNHKVFGRIAVNEAVEAGFSRGIWRHSRGGREPRESHVKANGDVFELSQGCFIDDEYIYPGEKINCRCVFEVFVPA</sequence>
<dbReference type="Proteomes" id="UP000287385">
    <property type="component" value="Unassembled WGS sequence"/>
</dbReference>
<dbReference type="AlphaFoldDB" id="A0A401X7W9"/>
<dbReference type="Pfam" id="PF04233">
    <property type="entry name" value="Phage_Mu_F"/>
    <property type="match status" value="1"/>
</dbReference>
<evidence type="ECO:0000259" key="2">
    <source>
        <dbReference type="Pfam" id="PF04233"/>
    </source>
</evidence>
<name>A0A401X7W9_ACEPA</name>
<evidence type="ECO:0000256" key="1">
    <source>
        <dbReference type="SAM" id="MobiDB-lite"/>
    </source>
</evidence>
<evidence type="ECO:0000313" key="4">
    <source>
        <dbReference type="Proteomes" id="UP000287385"/>
    </source>
</evidence>
<protein>
    <submittedName>
        <fullName evidence="3">Putative phage head morphogenesis protein</fullName>
    </submittedName>
</protein>
<accession>A0A401X7W9</accession>
<keyword evidence="4" id="KW-1185">Reference proteome</keyword>
<organism evidence="3 4">
    <name type="scientific">Acetobacter pasteurianus NBRC 3278</name>
    <dbReference type="NCBI Taxonomy" id="1226660"/>
    <lineage>
        <taxon>Bacteria</taxon>
        <taxon>Pseudomonadati</taxon>
        <taxon>Pseudomonadota</taxon>
        <taxon>Alphaproteobacteria</taxon>
        <taxon>Acetobacterales</taxon>
        <taxon>Acetobacteraceae</taxon>
        <taxon>Acetobacter</taxon>
    </lineage>
</organism>
<evidence type="ECO:0000313" key="3">
    <source>
        <dbReference type="EMBL" id="GCD63904.1"/>
    </source>
</evidence>
<feature type="region of interest" description="Disordered" evidence="1">
    <location>
        <begin position="111"/>
        <end position="133"/>
    </location>
</feature>
<feature type="domain" description="Phage head morphogenesis" evidence="2">
    <location>
        <begin position="168"/>
        <end position="277"/>
    </location>
</feature>
<dbReference type="EMBL" id="BDEV01000131">
    <property type="protein sequence ID" value="GCD63904.1"/>
    <property type="molecule type" value="Genomic_DNA"/>
</dbReference>